<dbReference type="EMBL" id="REGN01012325">
    <property type="protein sequence ID" value="RMZ95873.1"/>
    <property type="molecule type" value="Genomic_DNA"/>
</dbReference>
<gene>
    <name evidence="1" type="ORF">BpHYR1_034932</name>
</gene>
<protein>
    <submittedName>
        <fullName evidence="1">Uncharacterized protein</fullName>
    </submittedName>
</protein>
<dbReference type="Proteomes" id="UP000276133">
    <property type="component" value="Unassembled WGS sequence"/>
</dbReference>
<evidence type="ECO:0000313" key="1">
    <source>
        <dbReference type="EMBL" id="RMZ95873.1"/>
    </source>
</evidence>
<proteinExistence type="predicted"/>
<keyword evidence="2" id="KW-1185">Reference proteome</keyword>
<dbReference type="AlphaFoldDB" id="A0A3M7PA12"/>
<accession>A0A3M7PA12</accession>
<reference evidence="1 2" key="1">
    <citation type="journal article" date="2018" name="Sci. Rep.">
        <title>Genomic signatures of local adaptation to the degree of environmental predictability in rotifers.</title>
        <authorList>
            <person name="Franch-Gras L."/>
            <person name="Hahn C."/>
            <person name="Garcia-Roger E.M."/>
            <person name="Carmona M.J."/>
            <person name="Serra M."/>
            <person name="Gomez A."/>
        </authorList>
    </citation>
    <scope>NUCLEOTIDE SEQUENCE [LARGE SCALE GENOMIC DNA]</scope>
    <source>
        <strain evidence="1">HYR1</strain>
    </source>
</reference>
<comment type="caution">
    <text evidence="1">The sequence shown here is derived from an EMBL/GenBank/DDBJ whole genome shotgun (WGS) entry which is preliminary data.</text>
</comment>
<feature type="non-terminal residue" evidence="1">
    <location>
        <position position="1"/>
    </location>
</feature>
<sequence>YSFLPKNLSLRQTTIFTGTIEVTFSKSIFHLNNN</sequence>
<organism evidence="1 2">
    <name type="scientific">Brachionus plicatilis</name>
    <name type="common">Marine rotifer</name>
    <name type="synonym">Brachionus muelleri</name>
    <dbReference type="NCBI Taxonomy" id="10195"/>
    <lineage>
        <taxon>Eukaryota</taxon>
        <taxon>Metazoa</taxon>
        <taxon>Spiralia</taxon>
        <taxon>Gnathifera</taxon>
        <taxon>Rotifera</taxon>
        <taxon>Eurotatoria</taxon>
        <taxon>Monogononta</taxon>
        <taxon>Pseudotrocha</taxon>
        <taxon>Ploima</taxon>
        <taxon>Brachionidae</taxon>
        <taxon>Brachionus</taxon>
    </lineage>
</organism>
<name>A0A3M7PA12_BRAPC</name>
<evidence type="ECO:0000313" key="2">
    <source>
        <dbReference type="Proteomes" id="UP000276133"/>
    </source>
</evidence>